<feature type="domain" description="Alcohol dehydrogenase-like N-terminal" evidence="7">
    <location>
        <begin position="57"/>
        <end position="146"/>
    </location>
</feature>
<organism evidence="8 9">
    <name type="scientific">Nocardia arthritidis</name>
    <dbReference type="NCBI Taxonomy" id="228602"/>
    <lineage>
        <taxon>Bacteria</taxon>
        <taxon>Bacillati</taxon>
        <taxon>Actinomycetota</taxon>
        <taxon>Actinomycetes</taxon>
        <taxon>Mycobacteriales</taxon>
        <taxon>Nocardiaceae</taxon>
        <taxon>Nocardia</taxon>
    </lineage>
</organism>
<dbReference type="PANTHER" id="PTHR43350:SF19">
    <property type="entry name" value="D-GULOSIDE 3-DEHYDROGENASE"/>
    <property type="match status" value="1"/>
</dbReference>
<evidence type="ECO:0000259" key="7">
    <source>
        <dbReference type="Pfam" id="PF08240"/>
    </source>
</evidence>
<evidence type="ECO:0000256" key="5">
    <source>
        <dbReference type="ARBA" id="ARBA00023002"/>
    </source>
</evidence>
<dbReference type="Gene3D" id="3.90.180.10">
    <property type="entry name" value="Medium-chain alcohol dehydrogenases, catalytic domain"/>
    <property type="match status" value="1"/>
</dbReference>
<dbReference type="InterPro" id="IPR011032">
    <property type="entry name" value="GroES-like_sf"/>
</dbReference>
<dbReference type="Gene3D" id="3.40.50.720">
    <property type="entry name" value="NAD(P)-binding Rossmann-like Domain"/>
    <property type="match status" value="1"/>
</dbReference>
<dbReference type="SUPFAM" id="SSF50129">
    <property type="entry name" value="GroES-like"/>
    <property type="match status" value="1"/>
</dbReference>
<dbReference type="InterPro" id="IPR013154">
    <property type="entry name" value="ADH-like_N"/>
</dbReference>
<keyword evidence="5" id="KW-0560">Oxidoreductase</keyword>
<dbReference type="GO" id="GO:0046872">
    <property type="term" value="F:metal ion binding"/>
    <property type="evidence" value="ECO:0007669"/>
    <property type="project" value="UniProtKB-KW"/>
</dbReference>
<evidence type="ECO:0000256" key="2">
    <source>
        <dbReference type="ARBA" id="ARBA00008072"/>
    </source>
</evidence>
<feature type="region of interest" description="Disordered" evidence="6">
    <location>
        <begin position="1"/>
        <end position="30"/>
    </location>
</feature>
<protein>
    <submittedName>
        <fullName evidence="8">Alcohol dehydrogenase catalytic domain-containing protein</fullName>
    </submittedName>
</protein>
<comment type="similarity">
    <text evidence="2">Belongs to the zinc-containing alcohol dehydrogenase family.</text>
</comment>
<dbReference type="Pfam" id="PF08240">
    <property type="entry name" value="ADH_N"/>
    <property type="match status" value="1"/>
</dbReference>
<keyword evidence="9" id="KW-1185">Reference proteome</keyword>
<evidence type="ECO:0000256" key="1">
    <source>
        <dbReference type="ARBA" id="ARBA00001947"/>
    </source>
</evidence>
<dbReference type="Proteomes" id="UP000503540">
    <property type="component" value="Chromosome"/>
</dbReference>
<dbReference type="KEGG" id="nah:F5544_18745"/>
<evidence type="ECO:0000256" key="3">
    <source>
        <dbReference type="ARBA" id="ARBA00022723"/>
    </source>
</evidence>
<reference evidence="8 9" key="1">
    <citation type="journal article" date="2019" name="ACS Chem. Biol.">
        <title>Identification and Mobilization of a Cryptic Antibiotic Biosynthesis Gene Locus from a Human-Pathogenic Nocardia Isolate.</title>
        <authorList>
            <person name="Herisse M."/>
            <person name="Ishida K."/>
            <person name="Porter J.L."/>
            <person name="Howden B."/>
            <person name="Hertweck C."/>
            <person name="Stinear T.P."/>
            <person name="Pidot S.J."/>
        </authorList>
    </citation>
    <scope>NUCLEOTIDE SEQUENCE [LARGE SCALE GENOMIC DNA]</scope>
    <source>
        <strain evidence="8 9">AUSMDU00012717</strain>
    </source>
</reference>
<evidence type="ECO:0000313" key="8">
    <source>
        <dbReference type="EMBL" id="QIS11620.1"/>
    </source>
</evidence>
<proteinExistence type="inferred from homology"/>
<evidence type="ECO:0000313" key="9">
    <source>
        <dbReference type="Proteomes" id="UP000503540"/>
    </source>
</evidence>
<dbReference type="AlphaFoldDB" id="A0A6G9YER5"/>
<keyword evidence="4" id="KW-0862">Zinc</keyword>
<sequence length="402" mass="41966">MADPSRKALCPRRNRQHARRGPDAARRIGGGPVTHLALVRDGEDGIAVRQRPTPRPGPGELLLEPLVAGICGTDLQILARLRSDPAPVLGHEGIARVLATGPGTTGPAPGAVVIVNPTHPHDDSFLLGHNVDGLWAERTLIPAAAVTGGLVLTLPAYPSGALPALIEPLASVLYSYDITGAVLGAAPRTLVIWGDGIIGHLAAHFWRRRHPETTIVQIHHTDRGLRWSDRHGSADIALRHDDPGLPRALSRAAGPVAGLLATPRTATVPALVTLDATIRAELFVDVHGGLAPGRIATNAGALDIARIRAYNCGGEPNPPRAERFARPFAAPLTVFGHRGVANSHLAAAAAELDADPAGYGPLVTHETDLATAAELLTAILRGERAFRGERVIKAAVTIGAAA</sequence>
<dbReference type="GO" id="GO:0016491">
    <property type="term" value="F:oxidoreductase activity"/>
    <property type="evidence" value="ECO:0007669"/>
    <property type="project" value="UniProtKB-KW"/>
</dbReference>
<dbReference type="PANTHER" id="PTHR43350">
    <property type="entry name" value="NAD-DEPENDENT ALCOHOL DEHYDROGENASE"/>
    <property type="match status" value="1"/>
</dbReference>
<evidence type="ECO:0000256" key="4">
    <source>
        <dbReference type="ARBA" id="ARBA00022833"/>
    </source>
</evidence>
<accession>A0A6G9YER5</accession>
<evidence type="ECO:0000256" key="6">
    <source>
        <dbReference type="SAM" id="MobiDB-lite"/>
    </source>
</evidence>
<dbReference type="EMBL" id="CP046172">
    <property type="protein sequence ID" value="QIS11620.1"/>
    <property type="molecule type" value="Genomic_DNA"/>
</dbReference>
<name>A0A6G9YER5_9NOCA</name>
<keyword evidence="3" id="KW-0479">Metal-binding</keyword>
<gene>
    <name evidence="8" type="ORF">F5544_18745</name>
</gene>
<comment type="cofactor">
    <cofactor evidence="1">
        <name>Zn(2+)</name>
        <dbReference type="ChEBI" id="CHEBI:29105"/>
    </cofactor>
</comment>
<feature type="compositionally biased region" description="Basic residues" evidence="6">
    <location>
        <begin position="9"/>
        <end position="19"/>
    </location>
</feature>